<dbReference type="Gene3D" id="3.40.50.2300">
    <property type="match status" value="1"/>
</dbReference>
<dbReference type="SMART" id="SM00220">
    <property type="entry name" value="S_TKc"/>
    <property type="match status" value="1"/>
</dbReference>
<dbReference type="EMBL" id="CP009111">
    <property type="protein sequence ID" value="ANS30819.1"/>
    <property type="molecule type" value="Genomic_DNA"/>
</dbReference>
<evidence type="ECO:0000313" key="11">
    <source>
        <dbReference type="Proteomes" id="UP000186108"/>
    </source>
</evidence>
<keyword evidence="8" id="KW-0238">DNA-binding</keyword>
<dbReference type="GO" id="GO:0004674">
    <property type="term" value="F:protein serine/threonine kinase activity"/>
    <property type="evidence" value="ECO:0007669"/>
    <property type="project" value="UniProtKB-KW"/>
</dbReference>
<dbReference type="AlphaFoldDB" id="A0A1B1KE28"/>
<evidence type="ECO:0000313" key="10">
    <source>
        <dbReference type="EMBL" id="ANS30819.1"/>
    </source>
</evidence>
<feature type="compositionally biased region" description="Polar residues" evidence="9">
    <location>
        <begin position="233"/>
        <end position="251"/>
    </location>
</feature>
<reference evidence="10 11" key="1">
    <citation type="submission" date="2014-07" db="EMBL/GenBank/DDBJ databases">
        <authorList>
            <person name="Zhang J.E."/>
            <person name="Yang H."/>
            <person name="Guo J."/>
            <person name="Deng Z."/>
            <person name="Luo H."/>
            <person name="Luo M."/>
            <person name="Zhao B."/>
        </authorList>
    </citation>
    <scope>NUCLEOTIDE SEQUENCE [LARGE SCALE GENOMIC DNA]</scope>
    <source>
        <strain evidence="10 11">1CP</strain>
    </source>
</reference>
<evidence type="ECO:0000256" key="2">
    <source>
        <dbReference type="ARBA" id="ARBA00022527"/>
    </source>
</evidence>
<dbReference type="GO" id="GO:0000160">
    <property type="term" value="P:phosphorelay signal transduction system"/>
    <property type="evidence" value="ECO:0007669"/>
    <property type="project" value="InterPro"/>
</dbReference>
<keyword evidence="7" id="KW-0067">ATP-binding</keyword>
<dbReference type="PANTHER" id="PTHR43289:SF6">
    <property type="entry name" value="SERINE_THREONINE-PROTEIN KINASE NEKL-3"/>
    <property type="match status" value="1"/>
</dbReference>
<proteinExistence type="predicted"/>
<dbReference type="Pfam" id="PF00072">
    <property type="entry name" value="Response_reg"/>
    <property type="match status" value="1"/>
</dbReference>
<dbReference type="SMART" id="SM00448">
    <property type="entry name" value="REC"/>
    <property type="match status" value="1"/>
</dbReference>
<dbReference type="PROSITE" id="PS00107">
    <property type="entry name" value="PROTEIN_KINASE_ATP"/>
    <property type="match status" value="1"/>
</dbReference>
<dbReference type="Gene3D" id="3.30.200.20">
    <property type="entry name" value="Phosphorylase Kinase, domain 1"/>
    <property type="match status" value="1"/>
</dbReference>
<dbReference type="InterPro" id="IPR011006">
    <property type="entry name" value="CheY-like_superfamily"/>
</dbReference>
<dbReference type="SUPFAM" id="SSF56112">
    <property type="entry name" value="Protein kinase-like (PK-like)"/>
    <property type="match status" value="1"/>
</dbReference>
<keyword evidence="5" id="KW-0547">Nucleotide-binding</keyword>
<dbReference type="PROSITE" id="PS50110">
    <property type="entry name" value="RESPONSE_REGULATORY"/>
    <property type="match status" value="1"/>
</dbReference>
<dbReference type="GO" id="GO:0005524">
    <property type="term" value="F:ATP binding"/>
    <property type="evidence" value="ECO:0007669"/>
    <property type="project" value="UniProtKB-UniRule"/>
</dbReference>
<dbReference type="InterPro" id="IPR000719">
    <property type="entry name" value="Prot_kinase_dom"/>
</dbReference>
<keyword evidence="6" id="KW-0418">Kinase</keyword>
<evidence type="ECO:0000256" key="6">
    <source>
        <dbReference type="ARBA" id="ARBA00022777"/>
    </source>
</evidence>
<dbReference type="GO" id="GO:0006355">
    <property type="term" value="P:regulation of DNA-templated transcription"/>
    <property type="evidence" value="ECO:0007669"/>
    <property type="project" value="InterPro"/>
</dbReference>
<evidence type="ECO:0000256" key="3">
    <source>
        <dbReference type="ARBA" id="ARBA00022553"/>
    </source>
</evidence>
<feature type="region of interest" description="Disordered" evidence="9">
    <location>
        <begin position="300"/>
        <end position="324"/>
    </location>
</feature>
<dbReference type="GO" id="GO:0003677">
    <property type="term" value="F:DNA binding"/>
    <property type="evidence" value="ECO:0007669"/>
    <property type="project" value="UniProtKB-KW"/>
</dbReference>
<keyword evidence="4" id="KW-0808">Transferase</keyword>
<dbReference type="Proteomes" id="UP000186108">
    <property type="component" value="Chromosome"/>
</dbReference>
<dbReference type="RefSeq" id="WP_005260975.1">
    <property type="nucleotide sequence ID" value="NZ_CP072193.1"/>
</dbReference>
<evidence type="ECO:0000256" key="5">
    <source>
        <dbReference type="ARBA" id="ARBA00022741"/>
    </source>
</evidence>
<dbReference type="Gene3D" id="1.10.510.10">
    <property type="entry name" value="Transferase(Phosphotransferase) domain 1"/>
    <property type="match status" value="1"/>
</dbReference>
<evidence type="ECO:0000256" key="8">
    <source>
        <dbReference type="ARBA" id="ARBA00023125"/>
    </source>
</evidence>
<dbReference type="PANTHER" id="PTHR43289">
    <property type="entry name" value="MITOGEN-ACTIVATED PROTEIN KINASE KINASE KINASE 20-RELATED"/>
    <property type="match status" value="1"/>
</dbReference>
<dbReference type="InterPro" id="IPR016032">
    <property type="entry name" value="Sig_transdc_resp-reg_C-effctor"/>
</dbReference>
<feature type="compositionally biased region" description="Basic and acidic residues" evidence="9">
    <location>
        <begin position="305"/>
        <end position="314"/>
    </location>
</feature>
<dbReference type="CDD" id="cd17535">
    <property type="entry name" value="REC_NarL-like"/>
    <property type="match status" value="1"/>
</dbReference>
<dbReference type="CDD" id="cd06170">
    <property type="entry name" value="LuxR_C_like"/>
    <property type="match status" value="1"/>
</dbReference>
<dbReference type="EC" id="2.7.11.1" evidence="1"/>
<dbReference type="PRINTS" id="PR00038">
    <property type="entry name" value="HTHLUXR"/>
</dbReference>
<dbReference type="PATRIC" id="fig|37919.13.peg.6469"/>
<dbReference type="PROSITE" id="PS50011">
    <property type="entry name" value="PROTEIN_KINASE_DOM"/>
    <property type="match status" value="1"/>
</dbReference>
<dbReference type="InterPro" id="IPR017441">
    <property type="entry name" value="Protein_kinase_ATP_BS"/>
</dbReference>
<dbReference type="CDD" id="cd14014">
    <property type="entry name" value="STKc_PknB_like"/>
    <property type="match status" value="1"/>
</dbReference>
<feature type="compositionally biased region" description="Low complexity" evidence="9">
    <location>
        <begin position="315"/>
        <end position="324"/>
    </location>
</feature>
<dbReference type="Pfam" id="PF00069">
    <property type="entry name" value="Pkinase"/>
    <property type="match status" value="1"/>
</dbReference>
<dbReference type="InterPro" id="IPR011009">
    <property type="entry name" value="Kinase-like_dom_sf"/>
</dbReference>
<gene>
    <name evidence="10" type="ORF">R1CP_30960</name>
</gene>
<dbReference type="Pfam" id="PF00196">
    <property type="entry name" value="GerE"/>
    <property type="match status" value="1"/>
</dbReference>
<evidence type="ECO:0000256" key="7">
    <source>
        <dbReference type="ARBA" id="ARBA00022840"/>
    </source>
</evidence>
<sequence length="544" mass="58770">MAEFHPPATRSDPLGAIAVELAAAGFDDAHEVGRGGFGAVYCCWQRSLERTVAIKVLTAAAALDSDNLDRFLREQHAMGKLSGHPNIVSIFQSGTTESGMPYIVMQYHPRNSLDALIREAGPLSWQDCLHIGVKIAGALETAHRRGTLHRDIKPANILLTEYAEPQLTDFGIARIAGGFETATGLISGSPAFTAPEVLQGQTPTPASDLYSLGATLLCALNGHAGIERPRAEQTATQVPQTPDGTMSNATQTDIPADVRSAINHVMAGNIEDRPASAAEFGEELRRIQRRHGLTVDDMAVPTDLGDPHDRDHPQSARARASSESRPVTTRLRVILAEDDVLLREGLASLLTRSGFDVLEQAGDATTLLELVRERAPDLVMVDIRMPPTHTTEGLDAARAIRDEFPEVGILVLSAHADVEHAMELLASGRGIGYLLKSRITDVDDFIDTLQRIAAGASVVDPALVQELVSARRRNDPLAALSAREREVLALMAEGRSNAGIARRLWVTEGTVEKHVRSILTKLNLPETGDDHRRVLAVVTFLEAR</sequence>
<name>A0A1B1KE28_RHOOP</name>
<evidence type="ECO:0000256" key="4">
    <source>
        <dbReference type="ARBA" id="ARBA00022679"/>
    </source>
</evidence>
<organism evidence="10 11">
    <name type="scientific">Rhodococcus opacus</name>
    <name type="common">Nocardia opaca</name>
    <dbReference type="NCBI Taxonomy" id="37919"/>
    <lineage>
        <taxon>Bacteria</taxon>
        <taxon>Bacillati</taxon>
        <taxon>Actinomycetota</taxon>
        <taxon>Actinomycetes</taxon>
        <taxon>Mycobacteriales</taxon>
        <taxon>Nocardiaceae</taxon>
        <taxon>Rhodococcus</taxon>
    </lineage>
</organism>
<evidence type="ECO:0000256" key="9">
    <source>
        <dbReference type="SAM" id="MobiDB-lite"/>
    </source>
</evidence>
<protein>
    <recommendedName>
        <fullName evidence="1">non-specific serine/threonine protein kinase</fullName>
        <ecNumber evidence="1">2.7.11.1</ecNumber>
    </recommendedName>
</protein>
<dbReference type="PROSITE" id="PS00622">
    <property type="entry name" value="HTH_LUXR_1"/>
    <property type="match status" value="1"/>
</dbReference>
<keyword evidence="2" id="KW-0723">Serine/threonine-protein kinase</keyword>
<keyword evidence="3" id="KW-0597">Phosphoprotein</keyword>
<dbReference type="InterPro" id="IPR058245">
    <property type="entry name" value="NreC/VraR/RcsB-like_REC"/>
</dbReference>
<dbReference type="PROSITE" id="PS50043">
    <property type="entry name" value="HTH_LUXR_2"/>
    <property type="match status" value="1"/>
</dbReference>
<accession>A0A1B1KE28</accession>
<dbReference type="InterPro" id="IPR001789">
    <property type="entry name" value="Sig_transdc_resp-reg_receiver"/>
</dbReference>
<dbReference type="SUPFAM" id="SSF52172">
    <property type="entry name" value="CheY-like"/>
    <property type="match status" value="1"/>
</dbReference>
<feature type="region of interest" description="Disordered" evidence="9">
    <location>
        <begin position="230"/>
        <end position="251"/>
    </location>
</feature>
<dbReference type="SUPFAM" id="SSF46894">
    <property type="entry name" value="C-terminal effector domain of the bipartite response regulators"/>
    <property type="match status" value="1"/>
</dbReference>
<dbReference type="SMART" id="SM00421">
    <property type="entry name" value="HTH_LUXR"/>
    <property type="match status" value="1"/>
</dbReference>
<evidence type="ECO:0000256" key="1">
    <source>
        <dbReference type="ARBA" id="ARBA00012513"/>
    </source>
</evidence>
<dbReference type="InterPro" id="IPR000792">
    <property type="entry name" value="Tscrpt_reg_LuxR_C"/>
</dbReference>